<dbReference type="Pfam" id="PF01343">
    <property type="entry name" value="Peptidase_S49"/>
    <property type="match status" value="1"/>
</dbReference>
<protein>
    <submittedName>
        <fullName evidence="3">S49 family peptidase</fullName>
    </submittedName>
</protein>
<dbReference type="GO" id="GO:0006508">
    <property type="term" value="P:proteolysis"/>
    <property type="evidence" value="ECO:0007669"/>
    <property type="project" value="InterPro"/>
</dbReference>
<sequence length="279" mass="31077">MTVRKAPDTIISIHPASIGLLELLGGDKSYRDTLSLLKTKSVRTAFPWSDEAEPGSVALHHIYSTVFYDSWWGFSTRDFVDNLLMAEDRPEFVAHLLVVDSPGGEIFYCHEAAAAIRKCRKPVIAVCEEMCASAAYWIASAADKVYAVSPFSEVGSIGVMARFVDDREWYRSNGFKEIEVYATGSDLKNKVYNDAVDGKPEEYIHRFLDPVLETMLGDIRTSRTIPDGSDVLRGEIYYAQDAQALGLIDGIRSVEECLQEAHDLGTKSDDIINSIYQTL</sequence>
<evidence type="ECO:0000259" key="2">
    <source>
        <dbReference type="Pfam" id="PF01343"/>
    </source>
</evidence>
<dbReference type="PANTHER" id="PTHR42987:SF4">
    <property type="entry name" value="PROTEASE SOHB-RELATED"/>
    <property type="match status" value="1"/>
</dbReference>
<reference evidence="3" key="2">
    <citation type="submission" date="2021-04" db="EMBL/GenBank/DDBJ databases">
        <authorList>
            <person name="Gilroy R."/>
        </authorList>
    </citation>
    <scope>NUCLEOTIDE SEQUENCE</scope>
    <source>
        <strain evidence="3">Gambia16-554</strain>
    </source>
</reference>
<dbReference type="SUPFAM" id="SSF52096">
    <property type="entry name" value="ClpP/crotonase"/>
    <property type="match status" value="1"/>
</dbReference>
<evidence type="ECO:0000313" key="3">
    <source>
        <dbReference type="EMBL" id="HIZ85937.1"/>
    </source>
</evidence>
<comment type="similarity">
    <text evidence="1">Belongs to the peptidase S49 family.</text>
</comment>
<dbReference type="Proteomes" id="UP000824115">
    <property type="component" value="Unassembled WGS sequence"/>
</dbReference>
<dbReference type="GO" id="GO:0008233">
    <property type="term" value="F:peptidase activity"/>
    <property type="evidence" value="ECO:0007669"/>
    <property type="project" value="InterPro"/>
</dbReference>
<dbReference type="EMBL" id="DXAW01000096">
    <property type="protein sequence ID" value="HIZ85937.1"/>
    <property type="molecule type" value="Genomic_DNA"/>
</dbReference>
<comment type="caution">
    <text evidence="3">The sequence shown here is derived from an EMBL/GenBank/DDBJ whole genome shotgun (WGS) entry which is preliminary data.</text>
</comment>
<reference evidence="3" key="1">
    <citation type="journal article" date="2021" name="PeerJ">
        <title>Extensive microbial diversity within the chicken gut microbiome revealed by metagenomics and culture.</title>
        <authorList>
            <person name="Gilroy R."/>
            <person name="Ravi A."/>
            <person name="Getino M."/>
            <person name="Pursley I."/>
            <person name="Horton D.L."/>
            <person name="Alikhan N.F."/>
            <person name="Baker D."/>
            <person name="Gharbi K."/>
            <person name="Hall N."/>
            <person name="Watson M."/>
            <person name="Adriaenssens E.M."/>
            <person name="Foster-Nyarko E."/>
            <person name="Jarju S."/>
            <person name="Secka A."/>
            <person name="Antonio M."/>
            <person name="Oren A."/>
            <person name="Chaudhuri R.R."/>
            <person name="La Ragione R."/>
            <person name="Hildebrand F."/>
            <person name="Pallen M.J."/>
        </authorList>
    </citation>
    <scope>NUCLEOTIDE SEQUENCE</scope>
    <source>
        <strain evidence="3">Gambia16-554</strain>
    </source>
</reference>
<dbReference type="InterPro" id="IPR029045">
    <property type="entry name" value="ClpP/crotonase-like_dom_sf"/>
</dbReference>
<dbReference type="AlphaFoldDB" id="A0A9D2GPK2"/>
<feature type="domain" description="Peptidase S49" evidence="2">
    <location>
        <begin position="117"/>
        <end position="263"/>
    </location>
</feature>
<accession>A0A9D2GPK2</accession>
<gene>
    <name evidence="3" type="ORF">IAC04_05565</name>
</gene>
<dbReference type="PANTHER" id="PTHR42987">
    <property type="entry name" value="PEPTIDASE S49"/>
    <property type="match status" value="1"/>
</dbReference>
<evidence type="ECO:0000256" key="1">
    <source>
        <dbReference type="ARBA" id="ARBA00008683"/>
    </source>
</evidence>
<name>A0A9D2GPK2_9BACT</name>
<proteinExistence type="inferred from homology"/>
<dbReference type="Gene3D" id="3.90.226.10">
    <property type="entry name" value="2-enoyl-CoA Hydratase, Chain A, domain 1"/>
    <property type="match status" value="1"/>
</dbReference>
<organism evidence="3 4">
    <name type="scientific">Candidatus Coprenecus stercoravium</name>
    <dbReference type="NCBI Taxonomy" id="2840735"/>
    <lineage>
        <taxon>Bacteria</taxon>
        <taxon>Pseudomonadati</taxon>
        <taxon>Bacteroidota</taxon>
        <taxon>Bacteroidia</taxon>
        <taxon>Bacteroidales</taxon>
        <taxon>Rikenellaceae</taxon>
        <taxon>Rikenellaceae incertae sedis</taxon>
        <taxon>Candidatus Coprenecus</taxon>
    </lineage>
</organism>
<evidence type="ECO:0000313" key="4">
    <source>
        <dbReference type="Proteomes" id="UP000824115"/>
    </source>
</evidence>
<dbReference type="InterPro" id="IPR002142">
    <property type="entry name" value="Peptidase_S49"/>
</dbReference>